<protein>
    <submittedName>
        <fullName evidence="1">Pkinase-domain-containing protein</fullName>
    </submittedName>
</protein>
<evidence type="ECO:0000313" key="2">
    <source>
        <dbReference type="Proteomes" id="UP000886501"/>
    </source>
</evidence>
<dbReference type="EMBL" id="MU117981">
    <property type="protein sequence ID" value="KAF9650760.1"/>
    <property type="molecule type" value="Genomic_DNA"/>
</dbReference>
<accession>A0ACB6ZMX6</accession>
<organism evidence="1 2">
    <name type="scientific">Thelephora ganbajun</name>
    <name type="common">Ganba fungus</name>
    <dbReference type="NCBI Taxonomy" id="370292"/>
    <lineage>
        <taxon>Eukaryota</taxon>
        <taxon>Fungi</taxon>
        <taxon>Dikarya</taxon>
        <taxon>Basidiomycota</taxon>
        <taxon>Agaricomycotina</taxon>
        <taxon>Agaricomycetes</taxon>
        <taxon>Thelephorales</taxon>
        <taxon>Thelephoraceae</taxon>
        <taxon>Thelephora</taxon>
    </lineage>
</organism>
<evidence type="ECO:0000313" key="1">
    <source>
        <dbReference type="EMBL" id="KAF9650760.1"/>
    </source>
</evidence>
<name>A0ACB6ZMX6_THEGA</name>
<gene>
    <name evidence="1" type="ORF">BDM02DRAFT_3140346</name>
</gene>
<reference evidence="1" key="1">
    <citation type="submission" date="2019-10" db="EMBL/GenBank/DDBJ databases">
        <authorList>
            <consortium name="DOE Joint Genome Institute"/>
            <person name="Kuo A."/>
            <person name="Miyauchi S."/>
            <person name="Kiss E."/>
            <person name="Drula E."/>
            <person name="Kohler A."/>
            <person name="Sanchez-Garcia M."/>
            <person name="Andreopoulos B."/>
            <person name="Barry K.W."/>
            <person name="Bonito G."/>
            <person name="Buee M."/>
            <person name="Carver A."/>
            <person name="Chen C."/>
            <person name="Cichocki N."/>
            <person name="Clum A."/>
            <person name="Culley D."/>
            <person name="Crous P.W."/>
            <person name="Fauchery L."/>
            <person name="Girlanda M."/>
            <person name="Hayes R."/>
            <person name="Keri Z."/>
            <person name="Labutti K."/>
            <person name="Lipzen A."/>
            <person name="Lombard V."/>
            <person name="Magnuson J."/>
            <person name="Maillard F."/>
            <person name="Morin E."/>
            <person name="Murat C."/>
            <person name="Nolan M."/>
            <person name="Ohm R."/>
            <person name="Pangilinan J."/>
            <person name="Pereira M."/>
            <person name="Perotto S."/>
            <person name="Peter M."/>
            <person name="Riley R."/>
            <person name="Sitrit Y."/>
            <person name="Stielow B."/>
            <person name="Szollosi G."/>
            <person name="Zifcakova L."/>
            <person name="Stursova M."/>
            <person name="Spatafora J.W."/>
            <person name="Tedersoo L."/>
            <person name="Vaario L.-M."/>
            <person name="Yamada A."/>
            <person name="Yan M."/>
            <person name="Wang P."/>
            <person name="Xu J."/>
            <person name="Bruns T."/>
            <person name="Baldrian P."/>
            <person name="Vilgalys R."/>
            <person name="Henrissat B."/>
            <person name="Grigoriev I.V."/>
            <person name="Hibbett D."/>
            <person name="Nagy L.G."/>
            <person name="Martin F.M."/>
        </authorList>
    </citation>
    <scope>NUCLEOTIDE SEQUENCE</scope>
    <source>
        <strain evidence="1">P2</strain>
    </source>
</reference>
<dbReference type="Proteomes" id="UP000886501">
    <property type="component" value="Unassembled WGS sequence"/>
</dbReference>
<comment type="caution">
    <text evidence="1">The sequence shown here is derived from an EMBL/GenBank/DDBJ whole genome shotgun (WGS) entry which is preliminary data.</text>
</comment>
<proteinExistence type="predicted"/>
<sequence length="1209" mass="131101">MTLNGFHDSQANSPTSPTGSSNNNALHPNAPRQTSSSRSPHSSLPGTPTINKLSDILEPPPGVTFLELIKSWTDSDVARWLSENKVGHLANVFKANDIRSDVILDLNQESLKEMGIKSVGERIRVLNAVRVLRQRNSFYLIYKSTLSLATDDLPQSRDNSPTQRAATNGRRLESARPAPLQLVSDSGREGLPRLVRDGSESARTDTSRQESGRSSGTSVRPLPFPNRQNGTPPTNTPTSTVSVRHNLPPLPPPPRGQPPLPPATPSSNRIHSSSGSGNHPRKTPGDPSFPPHPQTSNPSHSGLLTPTNGQWGLPSDPRPSGGRTPVKGGSPLSAGLTGRSPVPSNNHARNTSLSSLNPNVIPQVKVPPRPSTSDSSSRSTSHSNRGQHVGDQNLSPIMESPQHNSGFGTPSPPSGYRVGPGPYQRPTTPSTSTSDKRLVKFQLPEAGQSVVIDAGDCAGGVEILEKAIKKLKVTQRIPESDYNENLIDIGTGDGGLSVEGWGVFADWNNDSGHGKPLTEAQLLAICHSPTSDPVGDHRLTLRRIGARGKRSKALHQIFGETPPIPATPGLVYPEDEDLPPSPKFDRTFSTDQADLEDIRQRKAKRASTVSVLSGLGVDLDKLDVHRTSKAQSSPADSPGPHLSPSKPQSKLRNFFGQRPPSELITQHLTAYFPAAEKKVLERTRRQSMMKTGFGKRDSIISWNTPASSRFSVSTQGSGNRRISTLSTQTSIYSGISPTTPTGDTMPFPRDRAGSSRASVISRLSDTDETVEEPDGPSPKVSISLEDGREFDLDTAEGSETLVSTSSFQSPGVSLLPPVKFPSESLSESIGDGFDADEGSRVMTFSTASKRMSMITELRSKKDLSDAVSLLTVDEITAEVENKQHGSDEEYEEEEEDGDDDDDDDDDDQDEEDDEEGDEVELELHDADEPGKPITSHAEKTIKWIKGALIGAGSFGQVYLGMDAATGLLMAVKQVSLPTGSGVNQERKKAMLSALEREIELLRELQHENIVQYHASCIDQEHLNIFLEYVPGGSVTVLLRSYGAFEEPLVKNFVRQILKGLAYLHEKDIIHRDIKGANILVDNKGGIKISDFGISKKVEDNLLTGSRAHRPSLQGSVFWMAPEVVKQTTYTRKADIWSVGCLVVEMLTGEHPWAQLSQMQAIFKIGSSAKPTIPFDISAEAENFLQLTFELNHEARPDAVDLLQHVWITG</sequence>
<reference evidence="1" key="2">
    <citation type="journal article" date="2020" name="Nat. Commun.">
        <title>Large-scale genome sequencing of mycorrhizal fungi provides insights into the early evolution of symbiotic traits.</title>
        <authorList>
            <person name="Miyauchi S."/>
            <person name="Kiss E."/>
            <person name="Kuo A."/>
            <person name="Drula E."/>
            <person name="Kohler A."/>
            <person name="Sanchez-Garcia M."/>
            <person name="Morin E."/>
            <person name="Andreopoulos B."/>
            <person name="Barry K.W."/>
            <person name="Bonito G."/>
            <person name="Buee M."/>
            <person name="Carver A."/>
            <person name="Chen C."/>
            <person name="Cichocki N."/>
            <person name="Clum A."/>
            <person name="Culley D."/>
            <person name="Crous P.W."/>
            <person name="Fauchery L."/>
            <person name="Girlanda M."/>
            <person name="Hayes R.D."/>
            <person name="Keri Z."/>
            <person name="LaButti K."/>
            <person name="Lipzen A."/>
            <person name="Lombard V."/>
            <person name="Magnuson J."/>
            <person name="Maillard F."/>
            <person name="Murat C."/>
            <person name="Nolan M."/>
            <person name="Ohm R.A."/>
            <person name="Pangilinan J."/>
            <person name="Pereira M.F."/>
            <person name="Perotto S."/>
            <person name="Peter M."/>
            <person name="Pfister S."/>
            <person name="Riley R."/>
            <person name="Sitrit Y."/>
            <person name="Stielow J.B."/>
            <person name="Szollosi G."/>
            <person name="Zifcakova L."/>
            <person name="Stursova M."/>
            <person name="Spatafora J.W."/>
            <person name="Tedersoo L."/>
            <person name="Vaario L.M."/>
            <person name="Yamada A."/>
            <person name="Yan M."/>
            <person name="Wang P."/>
            <person name="Xu J."/>
            <person name="Bruns T."/>
            <person name="Baldrian P."/>
            <person name="Vilgalys R."/>
            <person name="Dunand C."/>
            <person name="Henrissat B."/>
            <person name="Grigoriev I.V."/>
            <person name="Hibbett D."/>
            <person name="Nagy L.G."/>
            <person name="Martin F.M."/>
        </authorList>
    </citation>
    <scope>NUCLEOTIDE SEQUENCE</scope>
    <source>
        <strain evidence="1">P2</strain>
    </source>
</reference>
<keyword evidence="2" id="KW-1185">Reference proteome</keyword>